<sequence length="246" mass="28011">MSKRSKGAPDPLAYLPHEGREFSGHPPVDAQSPEIAEQTADRLIRRIMVEQKREVSHKSLPDLIPDISDDVLEPAPKKVRHPRRTNPHIAKVQKKLVIPVLSRLSPSRGLIWLSDKVVNYTPTRKHSIIAVLALIMVLRPWFLPVFLFVSFWVILISYFSLGPDRVAELLVGLWQRIDRRNPKLAESIRQRAEAGAERIDAFMDRLPAKWTEGYQSPDFSRLAEPDPVSQDQLDPFDRIAAEAQQG</sequence>
<dbReference type="AlphaFoldDB" id="A0A1Y5SIP3"/>
<organism evidence="3 4">
    <name type="scientific">Roseovarius litorisediminis</name>
    <dbReference type="NCBI Taxonomy" id="1312363"/>
    <lineage>
        <taxon>Bacteria</taxon>
        <taxon>Pseudomonadati</taxon>
        <taxon>Pseudomonadota</taxon>
        <taxon>Alphaproteobacteria</taxon>
        <taxon>Rhodobacterales</taxon>
        <taxon>Roseobacteraceae</taxon>
        <taxon>Roseovarius</taxon>
    </lineage>
</organism>
<dbReference type="RefSeq" id="WP_085892299.1">
    <property type="nucleotide sequence ID" value="NZ_FWFL01000004.1"/>
</dbReference>
<name>A0A1Y5SIP3_9RHOB</name>
<accession>A0A1Y5SIP3</accession>
<keyword evidence="2" id="KW-0472">Membrane</keyword>
<dbReference type="OrthoDB" id="7709609at2"/>
<evidence type="ECO:0000313" key="3">
    <source>
        <dbReference type="EMBL" id="SLN41724.1"/>
    </source>
</evidence>
<keyword evidence="4" id="KW-1185">Reference proteome</keyword>
<feature type="region of interest" description="Disordered" evidence="1">
    <location>
        <begin position="1"/>
        <end position="36"/>
    </location>
</feature>
<evidence type="ECO:0000256" key="2">
    <source>
        <dbReference type="SAM" id="Phobius"/>
    </source>
</evidence>
<proteinExistence type="predicted"/>
<evidence type="ECO:0000313" key="4">
    <source>
        <dbReference type="Proteomes" id="UP000193827"/>
    </source>
</evidence>
<keyword evidence="2" id="KW-1133">Transmembrane helix</keyword>
<dbReference type="EMBL" id="FWFL01000004">
    <property type="protein sequence ID" value="SLN41724.1"/>
    <property type="molecule type" value="Genomic_DNA"/>
</dbReference>
<protein>
    <submittedName>
        <fullName evidence="3">Uncharacterized protein</fullName>
    </submittedName>
</protein>
<feature type="region of interest" description="Disordered" evidence="1">
    <location>
        <begin position="216"/>
        <end position="235"/>
    </location>
</feature>
<keyword evidence="2" id="KW-0812">Transmembrane</keyword>
<evidence type="ECO:0000256" key="1">
    <source>
        <dbReference type="SAM" id="MobiDB-lite"/>
    </source>
</evidence>
<reference evidence="3 4" key="1">
    <citation type="submission" date="2017-03" db="EMBL/GenBank/DDBJ databases">
        <authorList>
            <person name="Afonso C.L."/>
            <person name="Miller P.J."/>
            <person name="Scott M.A."/>
            <person name="Spackman E."/>
            <person name="Goraichik I."/>
            <person name="Dimitrov K.M."/>
            <person name="Suarez D.L."/>
            <person name="Swayne D.E."/>
        </authorList>
    </citation>
    <scope>NUCLEOTIDE SEQUENCE [LARGE SCALE GENOMIC DNA]</scope>
    <source>
        <strain evidence="3 4">CECT 8287</strain>
    </source>
</reference>
<dbReference type="Proteomes" id="UP000193827">
    <property type="component" value="Unassembled WGS sequence"/>
</dbReference>
<gene>
    <name evidence="3" type="ORF">PEL8287_02099</name>
</gene>
<feature type="transmembrane region" description="Helical" evidence="2">
    <location>
        <begin position="128"/>
        <end position="161"/>
    </location>
</feature>